<gene>
    <name evidence="1" type="ORF">HELGO_WM5008</name>
</gene>
<evidence type="ECO:0008006" key="2">
    <source>
        <dbReference type="Google" id="ProtNLM"/>
    </source>
</evidence>
<protein>
    <recommendedName>
        <fullName evidence="2">DUF1835 domain-containing protein</fullName>
    </recommendedName>
</protein>
<dbReference type="AlphaFoldDB" id="A0A6S6TJ63"/>
<evidence type="ECO:0000313" key="1">
    <source>
        <dbReference type="EMBL" id="CAA6819295.1"/>
    </source>
</evidence>
<reference evidence="1" key="1">
    <citation type="submission" date="2020-01" db="EMBL/GenBank/DDBJ databases">
        <authorList>
            <person name="Meier V. D."/>
            <person name="Meier V D."/>
        </authorList>
    </citation>
    <scope>NUCLEOTIDE SEQUENCE</scope>
    <source>
        <strain evidence="1">HLG_WM_MAG_05</strain>
    </source>
</reference>
<sequence>MSKVLNIINGDACINMLKEANMQGDFLAWKDFLHEGPVPTHLSLTELSKVRARFIADFGLGTFDEIYLDFLQRNKTLLNYQLYDKIILWFEHDLYDQLQLLQILSWFSEQNLDTITLTLICTNNYLGESSPQQLKKLLRYEVPIVDKHLHLAKEAWLSFGKENPQEFSQLLNRSTAILPFLKAAIFRMLEEYPSTKYGLSRSEYQALLIISNGINNKIDIFIKYQSFEERKFMGDVIFWKILDTFEQYKVIKKHEEKFSITPLGKRLLEGEINWITLKNLQRHIGGVNVNNDNLWCWDMENKEIKKYYYSKTLKSLLKVK</sequence>
<organism evidence="1">
    <name type="scientific">uncultured Sulfurovum sp</name>
    <dbReference type="NCBI Taxonomy" id="269237"/>
    <lineage>
        <taxon>Bacteria</taxon>
        <taxon>Pseudomonadati</taxon>
        <taxon>Campylobacterota</taxon>
        <taxon>Epsilonproteobacteria</taxon>
        <taxon>Campylobacterales</taxon>
        <taxon>Sulfurovaceae</taxon>
        <taxon>Sulfurovum</taxon>
        <taxon>environmental samples</taxon>
    </lineage>
</organism>
<proteinExistence type="predicted"/>
<accession>A0A6S6TJ63</accession>
<name>A0A6S6TJ63_9BACT</name>
<dbReference type="EMBL" id="CACVAU010000055">
    <property type="protein sequence ID" value="CAA6819295.1"/>
    <property type="molecule type" value="Genomic_DNA"/>
</dbReference>